<keyword evidence="3" id="KW-1185">Reference proteome</keyword>
<feature type="compositionally biased region" description="Polar residues" evidence="1">
    <location>
        <begin position="23"/>
        <end position="36"/>
    </location>
</feature>
<dbReference type="Proteomes" id="UP001054945">
    <property type="component" value="Unassembled WGS sequence"/>
</dbReference>
<name>A0AAV4Y446_CAEEX</name>
<evidence type="ECO:0000256" key="1">
    <source>
        <dbReference type="SAM" id="MobiDB-lite"/>
    </source>
</evidence>
<organism evidence="2 3">
    <name type="scientific">Caerostris extrusa</name>
    <name type="common">Bark spider</name>
    <name type="synonym">Caerostris bankana</name>
    <dbReference type="NCBI Taxonomy" id="172846"/>
    <lineage>
        <taxon>Eukaryota</taxon>
        <taxon>Metazoa</taxon>
        <taxon>Ecdysozoa</taxon>
        <taxon>Arthropoda</taxon>
        <taxon>Chelicerata</taxon>
        <taxon>Arachnida</taxon>
        <taxon>Araneae</taxon>
        <taxon>Araneomorphae</taxon>
        <taxon>Entelegynae</taxon>
        <taxon>Araneoidea</taxon>
        <taxon>Araneidae</taxon>
        <taxon>Caerostris</taxon>
    </lineage>
</organism>
<feature type="region of interest" description="Disordered" evidence="1">
    <location>
        <begin position="1"/>
        <end position="36"/>
    </location>
</feature>
<reference evidence="2 3" key="1">
    <citation type="submission" date="2021-06" db="EMBL/GenBank/DDBJ databases">
        <title>Caerostris extrusa draft genome.</title>
        <authorList>
            <person name="Kono N."/>
            <person name="Arakawa K."/>
        </authorList>
    </citation>
    <scope>NUCLEOTIDE SEQUENCE [LARGE SCALE GENOMIC DNA]</scope>
</reference>
<proteinExistence type="predicted"/>
<sequence length="390" mass="44353">MHKLDRHQTGILPEKLRKGETIKVTTEPSGQEPNTPNMDEILEGLLPQENLLKKLPKAASELMEVALNHYQAIFNLTDKKGITIDMRTEFRNNALSLVNLITKQSIKMAQLEGRICELHNNNSANNTVFVPKPSYAEKAKTAAPQKRDKSKPRVVFQQKFLTTIKPKVINSTNSSIKTKTTIQNKIDIRKINVGVKSVRPIRDGGIIIETINEDDLDKLIAEFKKQDELAGDYNIAKPAARWPQIICFDVATETTKDDILDNLRQQFPKEENIETDFIINHSFTNKRGKNWILEINPKMFNNIMKEKRINLDALQILAGIPPIEVTLRSLTKLYHLRYLQTDLLINNQLYSTNNLEKDQTLNLPGINRNLNGGISTKKKEGTVSIQMALK</sequence>
<dbReference type="EMBL" id="BPLR01018720">
    <property type="protein sequence ID" value="GIZ01785.1"/>
    <property type="molecule type" value="Genomic_DNA"/>
</dbReference>
<comment type="caution">
    <text evidence="2">The sequence shown here is derived from an EMBL/GenBank/DDBJ whole genome shotgun (WGS) entry which is preliminary data.</text>
</comment>
<evidence type="ECO:0000313" key="3">
    <source>
        <dbReference type="Proteomes" id="UP001054945"/>
    </source>
</evidence>
<dbReference type="AlphaFoldDB" id="A0AAV4Y446"/>
<gene>
    <name evidence="2" type="primary">AVEN_154277_1</name>
    <name evidence="2" type="ORF">CEXT_744831</name>
</gene>
<protein>
    <submittedName>
        <fullName evidence="2">Uncharacterized protein</fullName>
    </submittedName>
</protein>
<evidence type="ECO:0000313" key="2">
    <source>
        <dbReference type="EMBL" id="GIZ01785.1"/>
    </source>
</evidence>
<accession>A0AAV4Y446</accession>